<dbReference type="EMBL" id="BK016084">
    <property type="protein sequence ID" value="DAF93351.1"/>
    <property type="molecule type" value="Genomic_DNA"/>
</dbReference>
<name>A0A8S5UFT6_9CAUD</name>
<reference evidence="1" key="1">
    <citation type="journal article" date="2021" name="Proc. Natl. Acad. Sci. U.S.A.">
        <title>A Catalog of Tens of Thousands of Viruses from Human Metagenomes Reveals Hidden Associations with Chronic Diseases.</title>
        <authorList>
            <person name="Tisza M.J."/>
            <person name="Buck C.B."/>
        </authorList>
    </citation>
    <scope>NUCLEOTIDE SEQUENCE</scope>
    <source>
        <strain evidence="1">CtnuR9</strain>
    </source>
</reference>
<proteinExistence type="predicted"/>
<accession>A0A8S5UFT6</accession>
<evidence type="ECO:0000313" key="1">
    <source>
        <dbReference type="EMBL" id="DAF93351.1"/>
    </source>
</evidence>
<sequence>MAVFSPYGFRALENQNAANAQAATVAPAMPGYTGIDKLDFAQMRTPEDQIHWLYLYATGLEMGTINAEQAQALIDASTATLKTYVDTQDQAISADVVQRYNYLLKLIQQLTEFPGVVADPTWGTARPIKTVVDRVYDFDRPFSVTAKDYDGMGYTAKAYDAKGITAREFDATFAVQTYNDWVAKEA</sequence>
<protein>
    <submittedName>
        <fullName evidence="1">Uncharacterized protein</fullName>
    </submittedName>
</protein>
<organism evidence="1">
    <name type="scientific">Podoviridae sp. ctnuR9</name>
    <dbReference type="NCBI Taxonomy" id="2825276"/>
    <lineage>
        <taxon>Viruses</taxon>
        <taxon>Duplodnaviria</taxon>
        <taxon>Heunggongvirae</taxon>
        <taxon>Uroviricota</taxon>
        <taxon>Caudoviricetes</taxon>
    </lineage>
</organism>